<dbReference type="InterPro" id="IPR009626">
    <property type="entry name" value="MINAR1-like_C"/>
</dbReference>
<evidence type="ECO:0000259" key="7">
    <source>
        <dbReference type="Pfam" id="PF06789"/>
    </source>
</evidence>
<sequence length="107" mass="12490">LKSTIKSNPLYSDIRVDDDWEDKKNTASWTVQDYDRHSLHSNLASHIKENPNDLHFWMGEIYTPGYDTLLKKKEKQKKHSKFCRIILLMVLAVGILITIVTLCIFLT</sequence>
<dbReference type="EMBL" id="VZRI01005663">
    <property type="protein sequence ID" value="NWU93900.1"/>
    <property type="molecule type" value="Genomic_DNA"/>
</dbReference>
<dbReference type="InterPro" id="IPR039706">
    <property type="entry name" value="MINAR1-like"/>
</dbReference>
<reference evidence="8 9" key="1">
    <citation type="submission" date="2019-09" db="EMBL/GenBank/DDBJ databases">
        <title>Bird 10,000 Genomes (B10K) Project - Family phase.</title>
        <authorList>
            <person name="Zhang G."/>
        </authorList>
    </citation>
    <scope>NUCLEOTIDE SEQUENCE [LARGE SCALE GENOMIC DNA]</scope>
    <source>
        <strain evidence="8">B10K-DU-012-37</strain>
    </source>
</reference>
<comment type="subcellular location">
    <subcellularLocation>
        <location evidence="5">Endomembrane system</location>
        <topology evidence="5">Single-pass membrane protein</topology>
    </subcellularLocation>
</comment>
<keyword evidence="4 6" id="KW-0472">Membrane</keyword>
<dbReference type="GO" id="GO:0012505">
    <property type="term" value="C:endomembrane system"/>
    <property type="evidence" value="ECO:0007669"/>
    <property type="project" value="UniProtKB-SubCell"/>
</dbReference>
<comment type="similarity">
    <text evidence="1">Belongs to the MINAR family.</text>
</comment>
<evidence type="ECO:0000256" key="2">
    <source>
        <dbReference type="ARBA" id="ARBA00022692"/>
    </source>
</evidence>
<evidence type="ECO:0000256" key="5">
    <source>
        <dbReference type="ARBA" id="ARBA00037847"/>
    </source>
</evidence>
<dbReference type="Proteomes" id="UP000544127">
    <property type="component" value="Unassembled WGS sequence"/>
</dbReference>
<dbReference type="AlphaFoldDB" id="A0A7K6AV39"/>
<keyword evidence="2 6" id="KW-0812">Transmembrane</keyword>
<dbReference type="Pfam" id="PF06789">
    <property type="entry name" value="MINAR1_C"/>
    <property type="match status" value="1"/>
</dbReference>
<feature type="transmembrane region" description="Helical" evidence="6">
    <location>
        <begin position="82"/>
        <end position="106"/>
    </location>
</feature>
<evidence type="ECO:0000313" key="8">
    <source>
        <dbReference type="EMBL" id="NWU93900.1"/>
    </source>
</evidence>
<gene>
    <name evidence="8" type="ORF">UPUEPO_R02743</name>
</gene>
<keyword evidence="9" id="KW-1185">Reference proteome</keyword>
<organism evidence="8 9">
    <name type="scientific">Upupa epops</name>
    <name type="common">Eurasian hoopoe</name>
    <dbReference type="NCBI Taxonomy" id="57439"/>
    <lineage>
        <taxon>Eukaryota</taxon>
        <taxon>Metazoa</taxon>
        <taxon>Chordata</taxon>
        <taxon>Craniata</taxon>
        <taxon>Vertebrata</taxon>
        <taxon>Euteleostomi</taxon>
        <taxon>Archelosauria</taxon>
        <taxon>Archosauria</taxon>
        <taxon>Dinosauria</taxon>
        <taxon>Saurischia</taxon>
        <taxon>Theropoda</taxon>
        <taxon>Coelurosauria</taxon>
        <taxon>Aves</taxon>
        <taxon>Neognathae</taxon>
        <taxon>Neoaves</taxon>
        <taxon>Telluraves</taxon>
        <taxon>Coraciimorphae</taxon>
        <taxon>Bucerotiformes</taxon>
        <taxon>Upupidae</taxon>
        <taxon>Upupa</taxon>
    </lineage>
</organism>
<evidence type="ECO:0000256" key="6">
    <source>
        <dbReference type="SAM" id="Phobius"/>
    </source>
</evidence>
<proteinExistence type="inferred from homology"/>
<dbReference type="PANTHER" id="PTHR31530">
    <property type="entry name" value="MAJOR INTRINSICALLY DISORDERED NOTCH2-BINDING RECEPTOR 1 MINAR1 FAMILY MEMBER"/>
    <property type="match status" value="1"/>
</dbReference>
<comment type="caution">
    <text evidence="8">The sequence shown here is derived from an EMBL/GenBank/DDBJ whole genome shotgun (WGS) entry which is preliminary data.</text>
</comment>
<evidence type="ECO:0000256" key="1">
    <source>
        <dbReference type="ARBA" id="ARBA00006410"/>
    </source>
</evidence>
<feature type="non-terminal residue" evidence="8">
    <location>
        <position position="1"/>
    </location>
</feature>
<evidence type="ECO:0000256" key="4">
    <source>
        <dbReference type="ARBA" id="ARBA00023136"/>
    </source>
</evidence>
<feature type="domain" description="Major intrinsically disordered Notch2-binding receptor 1-like C-terminal" evidence="7">
    <location>
        <begin position="1"/>
        <end position="105"/>
    </location>
</feature>
<evidence type="ECO:0000313" key="9">
    <source>
        <dbReference type="Proteomes" id="UP000544127"/>
    </source>
</evidence>
<name>A0A7K6AV39_UPUEP</name>
<keyword evidence="3 6" id="KW-1133">Transmembrane helix</keyword>
<dbReference type="PANTHER" id="PTHR31530:SF4">
    <property type="entry name" value="MAJOR INTRINSICALLY DISORDERED NOTCH2-BINDING RECEPTOR 1-LIKE"/>
    <property type="match status" value="1"/>
</dbReference>
<dbReference type="OrthoDB" id="8920945at2759"/>
<protein>
    <submittedName>
        <fullName evidence="8">MNARL protein</fullName>
    </submittedName>
</protein>
<accession>A0A7K6AV39</accession>
<evidence type="ECO:0000256" key="3">
    <source>
        <dbReference type="ARBA" id="ARBA00022989"/>
    </source>
</evidence>
<feature type="non-terminal residue" evidence="8">
    <location>
        <position position="107"/>
    </location>
</feature>